<dbReference type="PANTHER" id="PTHR12857:SF0">
    <property type="entry name" value="CXXC MOTIF CONTAINING ZINC BINDING PROTEIN"/>
    <property type="match status" value="1"/>
</dbReference>
<evidence type="ECO:0000256" key="1">
    <source>
        <dbReference type="ARBA" id="ARBA00007818"/>
    </source>
</evidence>
<dbReference type="InterPro" id="IPR008584">
    <property type="entry name" value="CXXC_Zn-binding_euk"/>
</dbReference>
<sequence length="165" mass="18859">MPRFALEVKANMVNVSNLMPEELPDFRWHVKLKCSNCGEVSDHWQYVVAENQSTTGSGRGSANFTEKCKLCSRQNSLDILTETFKPYTADKNLEYQAMIAFDCRGLEPVDFDPRNGWCCESTESSAKFSDVDLTEREWADYDEAASAAVEINEWQHRFVVVRAKK</sequence>
<name>A0A914X0K0_9BILA</name>
<evidence type="ECO:0000313" key="4">
    <source>
        <dbReference type="Proteomes" id="UP000887566"/>
    </source>
</evidence>
<evidence type="ECO:0000313" key="5">
    <source>
        <dbReference type="WBParaSite" id="PSAMB.scaffold5990size10425.g27743.t1"/>
    </source>
</evidence>
<keyword evidence="4" id="KW-1185">Reference proteome</keyword>
<comment type="similarity">
    <text evidence="1">Belongs to the UPF0587 family.</text>
</comment>
<accession>A0A914X0K0</accession>
<dbReference type="AlphaFoldDB" id="A0A914X0K0"/>
<dbReference type="SUPFAM" id="SSF141678">
    <property type="entry name" value="MAL13P1.257-like"/>
    <property type="match status" value="1"/>
</dbReference>
<organism evidence="4 5">
    <name type="scientific">Plectus sambesii</name>
    <dbReference type="NCBI Taxonomy" id="2011161"/>
    <lineage>
        <taxon>Eukaryota</taxon>
        <taxon>Metazoa</taxon>
        <taxon>Ecdysozoa</taxon>
        <taxon>Nematoda</taxon>
        <taxon>Chromadorea</taxon>
        <taxon>Plectida</taxon>
        <taxon>Plectina</taxon>
        <taxon>Plectoidea</taxon>
        <taxon>Plectidae</taxon>
        <taxon>Plectus</taxon>
    </lineage>
</organism>
<keyword evidence="2" id="KW-0479">Metal-binding</keyword>
<keyword evidence="3" id="KW-0862">Zinc</keyword>
<dbReference type="PANTHER" id="PTHR12857">
    <property type="entry name" value="CXXC MOTIF CONTAINING ZINC BINDING PROTEIN"/>
    <property type="match status" value="1"/>
</dbReference>
<dbReference type="Proteomes" id="UP000887566">
    <property type="component" value="Unplaced"/>
</dbReference>
<evidence type="ECO:0000256" key="3">
    <source>
        <dbReference type="ARBA" id="ARBA00022833"/>
    </source>
</evidence>
<proteinExistence type="inferred from homology"/>
<dbReference type="GO" id="GO:0008270">
    <property type="term" value="F:zinc ion binding"/>
    <property type="evidence" value="ECO:0007669"/>
    <property type="project" value="TreeGrafter"/>
</dbReference>
<evidence type="ECO:0000256" key="2">
    <source>
        <dbReference type="ARBA" id="ARBA00022723"/>
    </source>
</evidence>
<dbReference type="Pfam" id="PF05907">
    <property type="entry name" value="CXXC_Zn-b_euk"/>
    <property type="match status" value="1"/>
</dbReference>
<dbReference type="WBParaSite" id="PSAMB.scaffold5990size10425.g27743.t1">
    <property type="protein sequence ID" value="PSAMB.scaffold5990size10425.g27743.t1"/>
    <property type="gene ID" value="PSAMB.scaffold5990size10425.g27743"/>
</dbReference>
<protein>
    <submittedName>
        <fullName evidence="5">CXXC motif containing zinc binding protein</fullName>
    </submittedName>
</protein>
<reference evidence="5" key="1">
    <citation type="submission" date="2022-11" db="UniProtKB">
        <authorList>
            <consortium name="WormBaseParasite"/>
        </authorList>
    </citation>
    <scope>IDENTIFICATION</scope>
</reference>